<dbReference type="SMART" id="SM00382">
    <property type="entry name" value="AAA"/>
    <property type="match status" value="1"/>
</dbReference>
<dbReference type="InterPro" id="IPR003593">
    <property type="entry name" value="AAA+_ATPase"/>
</dbReference>
<name>A0ABU7LVY7_9PROT</name>
<gene>
    <name evidence="5" type="ORF">V0U35_03470</name>
</gene>
<dbReference type="PANTHER" id="PTHR30258">
    <property type="entry name" value="TYPE II SECRETION SYSTEM PROTEIN GSPE-RELATED"/>
    <property type="match status" value="1"/>
</dbReference>
<evidence type="ECO:0000313" key="6">
    <source>
        <dbReference type="Proteomes" id="UP001310692"/>
    </source>
</evidence>
<dbReference type="Gene3D" id="3.30.450.90">
    <property type="match status" value="1"/>
</dbReference>
<dbReference type="Proteomes" id="UP001310692">
    <property type="component" value="Unassembled WGS sequence"/>
</dbReference>
<dbReference type="InterPro" id="IPR037257">
    <property type="entry name" value="T2SS_E_N_sf"/>
</dbReference>
<dbReference type="EMBL" id="JAZDRO010000001">
    <property type="protein sequence ID" value="MEE2565728.1"/>
    <property type="molecule type" value="Genomic_DNA"/>
</dbReference>
<comment type="caution">
    <text evidence="5">The sequence shown here is derived from an EMBL/GenBank/DDBJ whole genome shotgun (WGS) entry which is preliminary data.</text>
</comment>
<dbReference type="Pfam" id="PF00437">
    <property type="entry name" value="T2SSE"/>
    <property type="match status" value="1"/>
</dbReference>
<sequence>MDDRAAPDWLDRVAGLSPADAGRARKLAAQTGERLARALRRLGTASDQAIAEALAAQTGFDIVPVTDFPAEPVEAGGVAPDFLTNTVALPIAETDSEVVLAVADPTDPAPADGVRLASGKPVRLVIAGFTDIETAQTRLYGKTQRGLDAAADADDDTDSDSLKDLASEAPVVRLVSDILADALARRASDVHVEPFRDHMRLRFRIDGVLQERPAPPQHLARLVASRIKIMAGLDIAERRRPQDGRARIAVTGRALDLRIATAPTAHGESVTIRLLEDRDAEVKLDDVGLSPTHRDALQHHLEAPFGLILVSGPTGSGKTTTLAGALDWLNAPGRKLVSIEDPIEYQIDGVNQIAVNPGIGLTFAHVLRSVLRHDPDVIVVGELRDGETAEIAVNAALTGHLVLATVHANTAAGAAPRLIDMGVDPALLRSTLRLMIAQRLLRILCPDCRKPCDPPEGLTKAWEAVGCASCDGTGYKGRTGVFEFVETDGPIGSSLREGVSSGEIEKLARKQRMPSIRDDARAKIEAGITSAEEAIRVLGGL</sequence>
<evidence type="ECO:0000256" key="1">
    <source>
        <dbReference type="ARBA" id="ARBA00006611"/>
    </source>
</evidence>
<dbReference type="Gene3D" id="3.30.300.160">
    <property type="entry name" value="Type II secretion system, protein E, N-terminal domain"/>
    <property type="match status" value="1"/>
</dbReference>
<dbReference type="InterPro" id="IPR007831">
    <property type="entry name" value="T2SS_GspE_N"/>
</dbReference>
<dbReference type="RefSeq" id="WP_330195260.1">
    <property type="nucleotide sequence ID" value="NZ_JAZDRO010000001.1"/>
</dbReference>
<keyword evidence="6" id="KW-1185">Reference proteome</keyword>
<dbReference type="InterPro" id="IPR027417">
    <property type="entry name" value="P-loop_NTPase"/>
</dbReference>
<reference evidence="5 6" key="1">
    <citation type="submission" date="2024-01" db="EMBL/GenBank/DDBJ databases">
        <title>Hyphobacterium bacterium isolated from marine sediment.</title>
        <authorList>
            <person name="Zhao S."/>
        </authorList>
    </citation>
    <scope>NUCLEOTIDE SEQUENCE [LARGE SCALE GENOMIC DNA]</scope>
    <source>
        <strain evidence="5 6">Y60-23</strain>
    </source>
</reference>
<dbReference type="Gene3D" id="1.10.40.70">
    <property type="match status" value="1"/>
</dbReference>
<keyword evidence="2" id="KW-0547">Nucleotide-binding</keyword>
<evidence type="ECO:0000259" key="4">
    <source>
        <dbReference type="PROSITE" id="PS00662"/>
    </source>
</evidence>
<dbReference type="CDD" id="cd01129">
    <property type="entry name" value="PulE-GspE-like"/>
    <property type="match status" value="1"/>
</dbReference>
<comment type="similarity">
    <text evidence="1">Belongs to the GSP E family.</text>
</comment>
<dbReference type="PANTHER" id="PTHR30258:SF2">
    <property type="entry name" value="COMG OPERON PROTEIN 1"/>
    <property type="match status" value="1"/>
</dbReference>
<dbReference type="PROSITE" id="PS00662">
    <property type="entry name" value="T2SP_E"/>
    <property type="match status" value="1"/>
</dbReference>
<proteinExistence type="inferred from homology"/>
<evidence type="ECO:0000313" key="5">
    <source>
        <dbReference type="EMBL" id="MEE2565728.1"/>
    </source>
</evidence>
<dbReference type="SUPFAM" id="SSF160246">
    <property type="entry name" value="EspE N-terminal domain-like"/>
    <property type="match status" value="1"/>
</dbReference>
<keyword evidence="3" id="KW-0067">ATP-binding</keyword>
<organism evidence="5 6">
    <name type="scientific">Hyphobacterium marinum</name>
    <dbReference type="NCBI Taxonomy" id="3116574"/>
    <lineage>
        <taxon>Bacteria</taxon>
        <taxon>Pseudomonadati</taxon>
        <taxon>Pseudomonadota</taxon>
        <taxon>Alphaproteobacteria</taxon>
        <taxon>Maricaulales</taxon>
        <taxon>Maricaulaceae</taxon>
        <taxon>Hyphobacterium</taxon>
    </lineage>
</organism>
<dbReference type="InterPro" id="IPR001482">
    <property type="entry name" value="T2SS/T4SS_dom"/>
</dbReference>
<dbReference type="SUPFAM" id="SSF52540">
    <property type="entry name" value="P-loop containing nucleoside triphosphate hydrolases"/>
    <property type="match status" value="1"/>
</dbReference>
<evidence type="ECO:0000256" key="3">
    <source>
        <dbReference type="ARBA" id="ARBA00022840"/>
    </source>
</evidence>
<dbReference type="Pfam" id="PF05157">
    <property type="entry name" value="MshEN"/>
    <property type="match status" value="1"/>
</dbReference>
<dbReference type="Gene3D" id="3.40.50.300">
    <property type="entry name" value="P-loop containing nucleotide triphosphate hydrolases"/>
    <property type="match status" value="1"/>
</dbReference>
<accession>A0ABU7LVY7</accession>
<feature type="domain" description="Bacterial type II secretion system protein E" evidence="4">
    <location>
        <begin position="371"/>
        <end position="385"/>
    </location>
</feature>
<evidence type="ECO:0000256" key="2">
    <source>
        <dbReference type="ARBA" id="ARBA00022741"/>
    </source>
</evidence>
<protein>
    <submittedName>
        <fullName evidence="5">GspE/PulE family protein</fullName>
    </submittedName>
</protein>